<dbReference type="FunFam" id="3.40.50.300:FF:001684">
    <property type="entry name" value="Intraflagellar transport 27 homolog (Chlamydomonas)"/>
    <property type="match status" value="1"/>
</dbReference>
<dbReference type="OrthoDB" id="265044at2759"/>
<dbReference type="PANTHER" id="PTHR47977">
    <property type="entry name" value="RAS-RELATED PROTEIN RAB"/>
    <property type="match status" value="1"/>
</dbReference>
<evidence type="ECO:0000256" key="3">
    <source>
        <dbReference type="ARBA" id="ARBA00022741"/>
    </source>
</evidence>
<dbReference type="SMART" id="SM00173">
    <property type="entry name" value="RAS"/>
    <property type="match status" value="1"/>
</dbReference>
<dbReference type="GO" id="GO:0016192">
    <property type="term" value="P:vesicle-mediated transport"/>
    <property type="evidence" value="ECO:0000318"/>
    <property type="project" value="GO_Central"/>
</dbReference>
<evidence type="ECO:0000313" key="8">
    <source>
        <dbReference type="EnsemblMetazoa" id="XP_786289"/>
    </source>
</evidence>
<dbReference type="SMART" id="SM00174">
    <property type="entry name" value="RHO"/>
    <property type="match status" value="1"/>
</dbReference>
<dbReference type="AlphaFoldDB" id="A0A7M7RGQ6"/>
<keyword evidence="4" id="KW-0282">Flagellum</keyword>
<dbReference type="GO" id="GO:0005794">
    <property type="term" value="C:Golgi apparatus"/>
    <property type="evidence" value="ECO:0000318"/>
    <property type="project" value="GO_Central"/>
</dbReference>
<protein>
    <recommendedName>
        <fullName evidence="10">Intraflagellar transport protein 27 homolog</fullName>
    </recommendedName>
</protein>
<dbReference type="InterPro" id="IPR050227">
    <property type="entry name" value="Rab"/>
</dbReference>
<dbReference type="PRINTS" id="PR00449">
    <property type="entry name" value="RASTRNSFRMNG"/>
</dbReference>
<dbReference type="SUPFAM" id="SSF52540">
    <property type="entry name" value="P-loop containing nucleoside triphosphate hydrolases"/>
    <property type="match status" value="1"/>
</dbReference>
<evidence type="ECO:0000313" key="9">
    <source>
        <dbReference type="Proteomes" id="UP000007110"/>
    </source>
</evidence>
<name>A0A7M7RGQ6_STRPU</name>
<evidence type="ECO:0000256" key="5">
    <source>
        <dbReference type="ARBA" id="ARBA00023069"/>
    </source>
</evidence>
<accession>A0A7M7RGQ6</accession>
<reference evidence="8" key="2">
    <citation type="submission" date="2021-01" db="UniProtKB">
        <authorList>
            <consortium name="EnsemblMetazoa"/>
        </authorList>
    </citation>
    <scope>IDENTIFICATION</scope>
</reference>
<dbReference type="RefSeq" id="XP_786289.1">
    <property type="nucleotide sequence ID" value="XM_781196.5"/>
</dbReference>
<reference evidence="9" key="1">
    <citation type="submission" date="2015-02" db="EMBL/GenBank/DDBJ databases">
        <title>Genome sequencing for Strongylocentrotus purpuratus.</title>
        <authorList>
            <person name="Murali S."/>
            <person name="Liu Y."/>
            <person name="Vee V."/>
            <person name="English A."/>
            <person name="Wang M."/>
            <person name="Skinner E."/>
            <person name="Han Y."/>
            <person name="Muzny D.M."/>
            <person name="Worley K.C."/>
            <person name="Gibbs R.A."/>
        </authorList>
    </citation>
    <scope>NUCLEOTIDE SEQUENCE</scope>
</reference>
<proteinExistence type="inferred from homology"/>
<keyword evidence="9" id="KW-1185">Reference proteome</keyword>
<dbReference type="PROSITE" id="PS51421">
    <property type="entry name" value="RAS"/>
    <property type="match status" value="1"/>
</dbReference>
<evidence type="ECO:0000256" key="1">
    <source>
        <dbReference type="ARBA" id="ARBA00004230"/>
    </source>
</evidence>
<dbReference type="GeneID" id="115926704"/>
<evidence type="ECO:0000256" key="4">
    <source>
        <dbReference type="ARBA" id="ARBA00022846"/>
    </source>
</evidence>
<evidence type="ECO:0000256" key="6">
    <source>
        <dbReference type="ARBA" id="ARBA00023134"/>
    </source>
</evidence>
<dbReference type="EnsemblMetazoa" id="XM_781196">
    <property type="protein sequence ID" value="XP_786289"/>
    <property type="gene ID" value="LOC581182"/>
</dbReference>
<dbReference type="OMA" id="KMWGQPS"/>
<dbReference type="InterPro" id="IPR001806">
    <property type="entry name" value="Small_GTPase"/>
</dbReference>
<keyword evidence="6" id="KW-0342">GTP-binding</keyword>
<keyword evidence="5" id="KW-0969">Cilium</keyword>
<dbReference type="InterPro" id="IPR027417">
    <property type="entry name" value="P-loop_NTPase"/>
</dbReference>
<dbReference type="GO" id="GO:0030992">
    <property type="term" value="C:intraciliary transport particle B"/>
    <property type="evidence" value="ECO:0000318"/>
    <property type="project" value="GO_Central"/>
</dbReference>
<dbReference type="GO" id="GO:0005525">
    <property type="term" value="F:GTP binding"/>
    <property type="evidence" value="ECO:0000318"/>
    <property type="project" value="GO_Central"/>
</dbReference>
<dbReference type="GeneID" id="581182"/>
<dbReference type="FunCoup" id="A0A7M7RGQ6">
    <property type="interactions" value="224"/>
</dbReference>
<evidence type="ECO:0008006" key="10">
    <source>
        <dbReference type="Google" id="ProtNLM"/>
    </source>
</evidence>
<dbReference type="GO" id="GO:0000139">
    <property type="term" value="C:Golgi membrane"/>
    <property type="evidence" value="ECO:0000318"/>
    <property type="project" value="GO_Central"/>
</dbReference>
<dbReference type="Proteomes" id="UP000007110">
    <property type="component" value="Unassembled WGS sequence"/>
</dbReference>
<dbReference type="NCBIfam" id="TIGR00231">
    <property type="entry name" value="small_GTP"/>
    <property type="match status" value="1"/>
</dbReference>
<evidence type="ECO:0000256" key="7">
    <source>
        <dbReference type="ARBA" id="ARBA00023273"/>
    </source>
</evidence>
<comment type="similarity">
    <text evidence="2">Belongs to the small GTPase superfamily. Rab family.</text>
</comment>
<dbReference type="GO" id="GO:0031514">
    <property type="term" value="C:motile cilium"/>
    <property type="evidence" value="ECO:0007669"/>
    <property type="project" value="UniProtKB-SubCell"/>
</dbReference>
<organism evidence="8 9">
    <name type="scientific">Strongylocentrotus purpuratus</name>
    <name type="common">Purple sea urchin</name>
    <dbReference type="NCBI Taxonomy" id="7668"/>
    <lineage>
        <taxon>Eukaryota</taxon>
        <taxon>Metazoa</taxon>
        <taxon>Echinodermata</taxon>
        <taxon>Eleutherozoa</taxon>
        <taxon>Echinozoa</taxon>
        <taxon>Echinoidea</taxon>
        <taxon>Euechinoidea</taxon>
        <taxon>Echinacea</taxon>
        <taxon>Camarodonta</taxon>
        <taxon>Echinidea</taxon>
        <taxon>Strongylocentrotidae</taxon>
        <taxon>Strongylocentrotus</taxon>
    </lineage>
</organism>
<dbReference type="Pfam" id="PF00071">
    <property type="entry name" value="Ras"/>
    <property type="match status" value="1"/>
</dbReference>
<evidence type="ECO:0000256" key="2">
    <source>
        <dbReference type="ARBA" id="ARBA00006270"/>
    </source>
</evidence>
<dbReference type="InterPro" id="IPR005225">
    <property type="entry name" value="Small_GTP-bd"/>
</dbReference>
<dbReference type="RefSeq" id="XP_030847703.1">
    <property type="nucleotide sequence ID" value="XM_030991843.1"/>
</dbReference>
<dbReference type="KEGG" id="spu:581182"/>
<sequence>MPVTLRAKCLIVGDSAVGKSALTQVFHSDGAHFPKGYSMTVGVELCVKNISIPDTNDTVELYIYDTAGKETYSDYAQQAWEHPSVMMVVMDVTNENSFMACNRWVERVKAKAGQHIPGVFVANKTDLEGRRVVERNKAEEFAKGKGLEYFECSAKEQNNTDAPFYYLANAYYKLYQERVEVMKTIAS</sequence>
<dbReference type="EnsemblMetazoa" id="XM_030991843">
    <property type="protein sequence ID" value="XP_030847703"/>
    <property type="gene ID" value="LOC115926704"/>
</dbReference>
<dbReference type="GO" id="GO:0042073">
    <property type="term" value="P:intraciliary transport"/>
    <property type="evidence" value="ECO:0000318"/>
    <property type="project" value="GO_Central"/>
</dbReference>
<dbReference type="SMART" id="SM00175">
    <property type="entry name" value="RAB"/>
    <property type="match status" value="1"/>
</dbReference>
<dbReference type="Gene3D" id="3.40.50.300">
    <property type="entry name" value="P-loop containing nucleotide triphosphate hydrolases"/>
    <property type="match status" value="1"/>
</dbReference>
<dbReference type="InParanoid" id="A0A7M7RGQ6"/>
<dbReference type="GO" id="GO:0005929">
    <property type="term" value="C:cilium"/>
    <property type="evidence" value="ECO:0000318"/>
    <property type="project" value="GO_Central"/>
</dbReference>
<comment type="subcellular location">
    <subcellularLocation>
        <location evidence="1">Cell projection</location>
        <location evidence="1">Cilium</location>
        <location evidence="1">Flagellum</location>
    </subcellularLocation>
</comment>
<dbReference type="GO" id="GO:0003924">
    <property type="term" value="F:GTPase activity"/>
    <property type="evidence" value="ECO:0000318"/>
    <property type="project" value="GO_Central"/>
</dbReference>
<dbReference type="PROSITE" id="PS51419">
    <property type="entry name" value="RAB"/>
    <property type="match status" value="1"/>
</dbReference>
<dbReference type="KEGG" id="spu:115926704"/>
<keyword evidence="3" id="KW-0547">Nucleotide-binding</keyword>
<keyword evidence="7" id="KW-0966">Cell projection</keyword>